<dbReference type="InterPro" id="IPR020846">
    <property type="entry name" value="MFS_dom"/>
</dbReference>
<feature type="transmembrane region" description="Helical" evidence="4">
    <location>
        <begin position="461"/>
        <end position="480"/>
    </location>
</feature>
<dbReference type="GO" id="GO:0022857">
    <property type="term" value="F:transmembrane transporter activity"/>
    <property type="evidence" value="ECO:0007669"/>
    <property type="project" value="InterPro"/>
</dbReference>
<protein>
    <recommendedName>
        <fullName evidence="5">Major facilitator superfamily (MFS) profile domain-containing protein</fullName>
    </recommendedName>
</protein>
<feature type="transmembrane region" description="Helical" evidence="4">
    <location>
        <begin position="107"/>
        <end position="128"/>
    </location>
</feature>
<evidence type="ECO:0000256" key="2">
    <source>
        <dbReference type="ARBA" id="ARBA00006727"/>
    </source>
</evidence>
<dbReference type="InterPro" id="IPR050327">
    <property type="entry name" value="Proton-linked_MCT"/>
</dbReference>
<comment type="subcellular location">
    <subcellularLocation>
        <location evidence="1">Membrane</location>
        <topology evidence="1">Multi-pass membrane protein</topology>
    </subcellularLocation>
</comment>
<sequence length="522" mass="57805">MSSESLTPKDTVIPEEQTNQLRQSNLDEDSIHYEPEEDDLVSLETAASYASTLVSAKVYTKKEGNKATDIESRPHWGEYTSSTHNSDHEEDNFNEETESFPEGGLQAWVVTFGCFLGLVACFGLLNSTGVLESHLQDNQLASESVSTIGWLFSLFLFVCFASCIISGTYFDRNGFRTIMIVGTVFHVAGLFATANSTKYWHFILSFAIVCGFGNGIILSPLVSVPAHYFYKRRGTALAMATIGGSVGGVVFPIMLRSLFSMKSDTDPSYGFVWGVRTLGFLDLALLTLCILLVKERLPHVIESSKDGEPHWRYILRVYILQCFDAKAFLDMKYLFCVLGTVFGELSINSTLTYYGSYATSHGISADDACTLIMVINVCGIPGRWVPGYMSDKFGRFNVAIVTLFTLFIVIFVGWLPFGTNLTNMYVISALYGFCSGSVFSLLPVCCGQISKTEEFGKRYSTMYFVVAFGTLVGIPITGAIISKKTTADYQHYIIFCGLATFVSAVCYIISRAYCVGFKWVRF</sequence>
<feature type="transmembrane region" description="Helical" evidence="4">
    <location>
        <begin position="200"/>
        <end position="224"/>
    </location>
</feature>
<evidence type="ECO:0000256" key="1">
    <source>
        <dbReference type="ARBA" id="ARBA00004141"/>
    </source>
</evidence>
<feature type="transmembrane region" description="Helical" evidence="4">
    <location>
        <begin position="236"/>
        <end position="259"/>
    </location>
</feature>
<evidence type="ECO:0000256" key="3">
    <source>
        <dbReference type="SAM" id="MobiDB-lite"/>
    </source>
</evidence>
<feature type="transmembrane region" description="Helical" evidence="4">
    <location>
        <begin position="271"/>
        <end position="293"/>
    </location>
</feature>
<dbReference type="PANTHER" id="PTHR11360:SF177">
    <property type="entry name" value="RIBOFLAVIN TRANSPORTER MCH5"/>
    <property type="match status" value="1"/>
</dbReference>
<dbReference type="RefSeq" id="XP_056079709.1">
    <property type="nucleotide sequence ID" value="XM_056225941.1"/>
</dbReference>
<feature type="transmembrane region" description="Helical" evidence="4">
    <location>
        <begin position="492"/>
        <end position="514"/>
    </location>
</feature>
<dbReference type="PROSITE" id="PS50850">
    <property type="entry name" value="MFS"/>
    <property type="match status" value="1"/>
</dbReference>
<feature type="domain" description="Major facilitator superfamily (MFS) profile" evidence="5">
    <location>
        <begin position="106"/>
        <end position="514"/>
    </location>
</feature>
<proteinExistence type="inferred from homology"/>
<dbReference type="GO" id="GO:0016020">
    <property type="term" value="C:membrane"/>
    <property type="evidence" value="ECO:0007669"/>
    <property type="project" value="UniProtKB-SubCell"/>
</dbReference>
<dbReference type="Proteomes" id="UP001161438">
    <property type="component" value="Chromosome 15"/>
</dbReference>
<name>A0AA35IW78_SACMI</name>
<accession>A0AA35IW78</accession>
<dbReference type="SUPFAM" id="SSF103473">
    <property type="entry name" value="MFS general substrate transporter"/>
    <property type="match status" value="1"/>
</dbReference>
<feature type="transmembrane region" description="Helical" evidence="4">
    <location>
        <begin position="429"/>
        <end position="449"/>
    </location>
</feature>
<dbReference type="GO" id="GO:0032218">
    <property type="term" value="P:riboflavin transport"/>
    <property type="evidence" value="ECO:0007669"/>
    <property type="project" value="TreeGrafter"/>
</dbReference>
<feature type="transmembrane region" description="Helical" evidence="4">
    <location>
        <begin position="177"/>
        <end position="194"/>
    </location>
</feature>
<dbReference type="Pfam" id="PF07690">
    <property type="entry name" value="MFS_1"/>
    <property type="match status" value="1"/>
</dbReference>
<feature type="transmembrane region" description="Helical" evidence="4">
    <location>
        <begin position="396"/>
        <end position="417"/>
    </location>
</feature>
<dbReference type="EMBL" id="OX365771">
    <property type="protein sequence ID" value="CAI4036591.1"/>
    <property type="molecule type" value="Genomic_DNA"/>
</dbReference>
<reference evidence="6" key="1">
    <citation type="submission" date="2022-10" db="EMBL/GenBank/DDBJ databases">
        <authorList>
            <person name="Byrne P K."/>
        </authorList>
    </citation>
    <scope>NUCLEOTIDE SEQUENCE</scope>
    <source>
        <strain evidence="6">IFO1815</strain>
    </source>
</reference>
<evidence type="ECO:0000259" key="5">
    <source>
        <dbReference type="PROSITE" id="PS50850"/>
    </source>
</evidence>
<gene>
    <name evidence="6" type="primary">SMKI15G4390</name>
    <name evidence="6" type="ORF">SMKI_15G4390</name>
</gene>
<comment type="similarity">
    <text evidence="2">Belongs to the major facilitator superfamily. Monocarboxylate porter (TC 2.A.1.13) family.</text>
</comment>
<keyword evidence="4" id="KW-1133">Transmembrane helix</keyword>
<feature type="region of interest" description="Disordered" evidence="3">
    <location>
        <begin position="1"/>
        <end position="36"/>
    </location>
</feature>
<keyword evidence="4" id="KW-0472">Membrane</keyword>
<evidence type="ECO:0000256" key="4">
    <source>
        <dbReference type="SAM" id="Phobius"/>
    </source>
</evidence>
<keyword evidence="7" id="KW-1185">Reference proteome</keyword>
<dbReference type="Gene3D" id="1.20.1250.20">
    <property type="entry name" value="MFS general substrate transporter like domains"/>
    <property type="match status" value="1"/>
</dbReference>
<dbReference type="GeneID" id="80921498"/>
<feature type="transmembrane region" description="Helical" evidence="4">
    <location>
        <begin position="148"/>
        <end position="170"/>
    </location>
</feature>
<dbReference type="InterPro" id="IPR036259">
    <property type="entry name" value="MFS_trans_sf"/>
</dbReference>
<dbReference type="AlphaFoldDB" id="A0AA35IW78"/>
<organism evidence="6 7">
    <name type="scientific">Saccharomyces mikatae IFO 1815</name>
    <dbReference type="NCBI Taxonomy" id="226126"/>
    <lineage>
        <taxon>Eukaryota</taxon>
        <taxon>Fungi</taxon>
        <taxon>Dikarya</taxon>
        <taxon>Ascomycota</taxon>
        <taxon>Saccharomycotina</taxon>
        <taxon>Saccharomycetes</taxon>
        <taxon>Saccharomycetales</taxon>
        <taxon>Saccharomycetaceae</taxon>
        <taxon>Saccharomyces</taxon>
    </lineage>
</organism>
<evidence type="ECO:0000313" key="7">
    <source>
        <dbReference type="Proteomes" id="UP001161438"/>
    </source>
</evidence>
<dbReference type="InterPro" id="IPR011701">
    <property type="entry name" value="MFS"/>
</dbReference>
<dbReference type="PANTHER" id="PTHR11360">
    <property type="entry name" value="MONOCARBOXYLATE TRANSPORTER"/>
    <property type="match status" value="1"/>
</dbReference>
<feature type="region of interest" description="Disordered" evidence="3">
    <location>
        <begin position="64"/>
        <end position="99"/>
    </location>
</feature>
<feature type="compositionally biased region" description="Basic and acidic residues" evidence="3">
    <location>
        <begin position="64"/>
        <end position="76"/>
    </location>
</feature>
<evidence type="ECO:0000313" key="6">
    <source>
        <dbReference type="EMBL" id="CAI4036591.1"/>
    </source>
</evidence>
<feature type="compositionally biased region" description="Acidic residues" evidence="3">
    <location>
        <begin position="88"/>
        <end position="99"/>
    </location>
</feature>
<keyword evidence="4" id="KW-0812">Transmembrane</keyword>
<dbReference type="CDD" id="cd17352">
    <property type="entry name" value="MFS_MCT_SLC16"/>
    <property type="match status" value="1"/>
</dbReference>